<gene>
    <name evidence="2" type="ORF">SMRZ_LOCUS5763</name>
</gene>
<dbReference type="PANTHER" id="PTHR34258:SF1">
    <property type="entry name" value="ARMADILLO-LIKE HELICAL DOMAIN CONTAINING PROTEIN 1"/>
    <property type="match status" value="1"/>
</dbReference>
<evidence type="ECO:0000256" key="1">
    <source>
        <dbReference type="SAM" id="MobiDB-lite"/>
    </source>
</evidence>
<keyword evidence="3" id="KW-1185">Reference proteome</keyword>
<feature type="region of interest" description="Disordered" evidence="1">
    <location>
        <begin position="51"/>
        <end position="76"/>
    </location>
</feature>
<evidence type="ECO:0000313" key="3">
    <source>
        <dbReference type="Proteomes" id="UP000277204"/>
    </source>
</evidence>
<evidence type="ECO:0000313" key="2">
    <source>
        <dbReference type="EMBL" id="VDO67707.1"/>
    </source>
</evidence>
<dbReference type="PANTHER" id="PTHR34258">
    <property type="entry name" value="ARMADILLO-LIKE HELICAL DOMAIN CONTAINING PROTEIN 1"/>
    <property type="match status" value="1"/>
</dbReference>
<feature type="region of interest" description="Disordered" evidence="1">
    <location>
        <begin position="104"/>
        <end position="140"/>
    </location>
</feature>
<proteinExistence type="predicted"/>
<dbReference type="EMBL" id="UZAI01002042">
    <property type="protein sequence ID" value="VDO67707.1"/>
    <property type="molecule type" value="Genomic_DNA"/>
</dbReference>
<accession>A0A183LPN8</accession>
<dbReference type="AlphaFoldDB" id="A0A183LPN8"/>
<protein>
    <submittedName>
        <fullName evidence="2">Uncharacterized protein</fullName>
    </submittedName>
</protein>
<name>A0A183LPN8_9TREM</name>
<dbReference type="InterPro" id="IPR041090">
    <property type="entry name" value="DUF5578"/>
</dbReference>
<reference evidence="2 3" key="1">
    <citation type="submission" date="2018-11" db="EMBL/GenBank/DDBJ databases">
        <authorList>
            <consortium name="Pathogen Informatics"/>
        </authorList>
    </citation>
    <scope>NUCLEOTIDE SEQUENCE [LARGE SCALE GENOMIC DNA]</scope>
    <source>
        <strain evidence="2 3">Zambia</strain>
    </source>
</reference>
<dbReference type="Proteomes" id="UP000277204">
    <property type="component" value="Unassembled WGS sequence"/>
</dbReference>
<organism evidence="2 3">
    <name type="scientific">Schistosoma margrebowiei</name>
    <dbReference type="NCBI Taxonomy" id="48269"/>
    <lineage>
        <taxon>Eukaryota</taxon>
        <taxon>Metazoa</taxon>
        <taxon>Spiralia</taxon>
        <taxon>Lophotrochozoa</taxon>
        <taxon>Platyhelminthes</taxon>
        <taxon>Trematoda</taxon>
        <taxon>Digenea</taxon>
        <taxon>Strigeidida</taxon>
        <taxon>Schistosomatoidea</taxon>
        <taxon>Schistosomatidae</taxon>
        <taxon>Schistosoma</taxon>
    </lineage>
</organism>
<sequence>MLVGGLCSIRIIELLRVLMGFDIADDILMALITLLKPQHEIQLGKLFTEATSDDNDDEISSSHMDSTEESYPSHPISLDSRNISGMPEMKPLSMSNTKSTKLNVKYPSTCANGNSGKTEKTMKKNHRHQNQGSDSEFDGNQPLSVFVQQAAAAKCLRQRQASLALEYLCQTYPLVDEVVSEAMGPVLHEEFIKNPDSHYLQMTPLQADILVSNKVNFTGDLFQASPQADQLS</sequence>